<dbReference type="SUPFAM" id="SSF53335">
    <property type="entry name" value="S-adenosyl-L-methionine-dependent methyltransferases"/>
    <property type="match status" value="1"/>
</dbReference>
<dbReference type="Pfam" id="PF01170">
    <property type="entry name" value="UPF0020"/>
    <property type="match status" value="1"/>
</dbReference>
<gene>
    <name evidence="5" type="ORF">S18_1082_0024</name>
</gene>
<keyword evidence="3" id="KW-0694">RNA-binding</keyword>
<reference evidence="5" key="2">
    <citation type="journal article" date="2012" name="Environ. Microbiol.">
        <title>Genomic content of uncultured Bacteroidetes from contrasting oceanic provinces in the North Atlantic Ocean.</title>
        <authorList>
            <person name="Gomez-Pereira P.R."/>
            <person name="Schuler M."/>
            <person name="Fuchs B.M."/>
            <person name="Bennke C."/>
            <person name="Teeling H."/>
            <person name="Waldmann J."/>
            <person name="Richter M."/>
            <person name="Barbe V."/>
            <person name="Bataille E."/>
            <person name="Glockner F.O."/>
            <person name="Amann R."/>
        </authorList>
    </citation>
    <scope>NUCLEOTIDE SEQUENCE</scope>
</reference>
<dbReference type="Pfam" id="PF02926">
    <property type="entry name" value="THUMP"/>
    <property type="match status" value="1"/>
</dbReference>
<reference evidence="5" key="1">
    <citation type="submission" date="2010-05" db="EMBL/GenBank/DDBJ databases">
        <authorList>
            <person name="Genoscope - CEA"/>
        </authorList>
    </citation>
    <scope>NUCLEOTIDE SEQUENCE</scope>
</reference>
<dbReference type="GO" id="GO:0070043">
    <property type="term" value="F:rRNA (guanine-N7-)-methyltransferase activity"/>
    <property type="evidence" value="ECO:0007669"/>
    <property type="project" value="TreeGrafter"/>
</dbReference>
<evidence type="ECO:0000256" key="2">
    <source>
        <dbReference type="ARBA" id="ARBA00022679"/>
    </source>
</evidence>
<keyword evidence="1 5" id="KW-0489">Methyltransferase</keyword>
<dbReference type="PROSITE" id="PS51165">
    <property type="entry name" value="THUMP"/>
    <property type="match status" value="1"/>
</dbReference>
<dbReference type="InterPro" id="IPR054170">
    <property type="entry name" value="RlmL_1st"/>
</dbReference>
<dbReference type="Pfam" id="PF22020">
    <property type="entry name" value="RlmL_1st"/>
    <property type="match status" value="1"/>
</dbReference>
<dbReference type="Gene3D" id="3.40.50.150">
    <property type="entry name" value="Vaccinia Virus protein VP39"/>
    <property type="match status" value="1"/>
</dbReference>
<dbReference type="PANTHER" id="PTHR47313:SF1">
    <property type="entry name" value="RIBOSOMAL RNA LARGE SUBUNIT METHYLTRANSFERASE K_L"/>
    <property type="match status" value="1"/>
</dbReference>
<evidence type="ECO:0000256" key="3">
    <source>
        <dbReference type="PROSITE-ProRule" id="PRU00529"/>
    </source>
</evidence>
<protein>
    <submittedName>
        <fullName evidence="5">RNA methylase UPF0020</fullName>
    </submittedName>
</protein>
<feature type="domain" description="THUMP" evidence="4">
    <location>
        <begin position="50"/>
        <end position="161"/>
    </location>
</feature>
<dbReference type="GO" id="GO:0003723">
    <property type="term" value="F:RNA binding"/>
    <property type="evidence" value="ECO:0007669"/>
    <property type="project" value="UniProtKB-UniRule"/>
</dbReference>
<accession>F4MML1</accession>
<name>F4MML1_9BACT</name>
<organism evidence="5">
    <name type="scientific">uncultured Flavobacteriia bacterium</name>
    <dbReference type="NCBI Taxonomy" id="212695"/>
    <lineage>
        <taxon>Bacteria</taxon>
        <taxon>Pseudomonadati</taxon>
        <taxon>Bacteroidota</taxon>
        <taxon>Flavobacteriia</taxon>
        <taxon>environmental samples</taxon>
    </lineage>
</organism>
<sequence length="389" mass="44548">MSVVKQNDFKMVAKTFFGLEDILENELLSLGAKSVKKGIRSVSFCGDKGFMYKANLNLRTALFIYKTIKTSTMKVDSDIYSVMKNISWQKYMNVEQSFSIKTTVSLNRSHNSMYFAQKAKDGLVDKFRDLFGKRPNVDKKFPDIYIHLYINEKSVEVSLNSSGNSLHQRGYRSRTNIAPINEVLAAGLILLSQWDKKTDFFDPMCGSATLLIEAAMIACSIPPSLNRKIFAFQKWIDWDNDLYTKIEDSLVKRIKDLKVSITGMEKSPSAIIKAKQNIKNANLEDFIVLKKFDFFKSSKINLKKPLQIVFNPPYGERLPVDVESFYSSLGNTLKKNYPNSNAWFLTSNLQGIKFIGLRPSRKIKLFNGKLESRLLNYKLYKGSKKQKIQ</sequence>
<evidence type="ECO:0000256" key="1">
    <source>
        <dbReference type="ARBA" id="ARBA00022603"/>
    </source>
</evidence>
<dbReference type="AlphaFoldDB" id="F4MML1"/>
<evidence type="ECO:0000259" key="4">
    <source>
        <dbReference type="PROSITE" id="PS51165"/>
    </source>
</evidence>
<dbReference type="InterPro" id="IPR029063">
    <property type="entry name" value="SAM-dependent_MTases_sf"/>
</dbReference>
<dbReference type="InterPro" id="IPR000241">
    <property type="entry name" value="RlmKL-like_Mtase"/>
</dbReference>
<keyword evidence="2" id="KW-0808">Transferase</keyword>
<proteinExistence type="predicted"/>
<dbReference type="CDD" id="cd11715">
    <property type="entry name" value="THUMP_AdoMetMT"/>
    <property type="match status" value="1"/>
</dbReference>
<dbReference type="EMBL" id="FQ032819">
    <property type="protein sequence ID" value="CBL87374.1"/>
    <property type="molecule type" value="Genomic_DNA"/>
</dbReference>
<dbReference type="SMART" id="SM00981">
    <property type="entry name" value="THUMP"/>
    <property type="match status" value="1"/>
</dbReference>
<dbReference type="PANTHER" id="PTHR47313">
    <property type="entry name" value="RIBOSOMAL RNA LARGE SUBUNIT METHYLTRANSFERASE K/L"/>
    <property type="match status" value="1"/>
</dbReference>
<dbReference type="InterPro" id="IPR004114">
    <property type="entry name" value="THUMP_dom"/>
</dbReference>
<dbReference type="Gene3D" id="3.30.2130.30">
    <property type="match status" value="1"/>
</dbReference>
<evidence type="ECO:0000313" key="5">
    <source>
        <dbReference type="EMBL" id="CBL87374.1"/>
    </source>
</evidence>
<dbReference type="GO" id="GO:0008990">
    <property type="term" value="F:rRNA (guanine-N2-)-methyltransferase activity"/>
    <property type="evidence" value="ECO:0007669"/>
    <property type="project" value="TreeGrafter"/>
</dbReference>